<evidence type="ECO:0000313" key="3">
    <source>
        <dbReference type="Proteomes" id="UP000278475"/>
    </source>
</evidence>
<comment type="caution">
    <text evidence="2">The sequence shown here is derived from an EMBL/GenBank/DDBJ whole genome shotgun (WGS) entry which is preliminary data.</text>
</comment>
<reference evidence="2 3" key="1">
    <citation type="submission" date="2018-06" db="EMBL/GenBank/DDBJ databases">
        <title>Extensive metabolic versatility and redundancy in microbially diverse, dynamic hydrothermal sediments.</title>
        <authorList>
            <person name="Dombrowski N."/>
            <person name="Teske A."/>
            <person name="Baker B.J."/>
        </authorList>
    </citation>
    <scope>NUCLEOTIDE SEQUENCE [LARGE SCALE GENOMIC DNA]</scope>
    <source>
        <strain evidence="2">B66_G16</strain>
    </source>
</reference>
<evidence type="ECO:0000313" key="2">
    <source>
        <dbReference type="EMBL" id="RLE47837.1"/>
    </source>
</evidence>
<proteinExistence type="predicted"/>
<keyword evidence="1" id="KW-0472">Membrane</keyword>
<feature type="transmembrane region" description="Helical" evidence="1">
    <location>
        <begin position="175"/>
        <end position="195"/>
    </location>
</feature>
<feature type="transmembrane region" description="Helical" evidence="1">
    <location>
        <begin position="207"/>
        <end position="227"/>
    </location>
</feature>
<dbReference type="EMBL" id="QMQV01000103">
    <property type="protein sequence ID" value="RLE47837.1"/>
    <property type="molecule type" value="Genomic_DNA"/>
</dbReference>
<protein>
    <submittedName>
        <fullName evidence="2">Uncharacterized protein</fullName>
    </submittedName>
</protein>
<organism evidence="2 3">
    <name type="scientific">Thermoproteota archaeon</name>
    <dbReference type="NCBI Taxonomy" id="2056631"/>
    <lineage>
        <taxon>Archaea</taxon>
        <taxon>Thermoproteota</taxon>
    </lineage>
</organism>
<keyword evidence="1" id="KW-0812">Transmembrane</keyword>
<keyword evidence="1" id="KW-1133">Transmembrane helix</keyword>
<dbReference type="Proteomes" id="UP000278475">
    <property type="component" value="Unassembled WGS sequence"/>
</dbReference>
<name>A0A497EM11_9CREN</name>
<evidence type="ECO:0000256" key="1">
    <source>
        <dbReference type="SAM" id="Phobius"/>
    </source>
</evidence>
<accession>A0A497EM11</accession>
<dbReference type="AlphaFoldDB" id="A0A497EM11"/>
<sequence>MLRGLLVALGTIVFSLGLIAVSEGGFIAEMTSKQTIDKMVDEIINEQYAENAQEISRMCREYLNTTCDTLDESINAVCNYASRLEKETLEQIEAACKAINEECGSIDEGEAKICAAYGEESDACRIVRQSKEYLLGAKNTCAQLTEARNRLNKEKERIYTAEIIPGVSIKRLHSLSASFFSAGLLSLAAGCLLIYLSKRNIASSLKVVFYVTLVTGVFYFFTGEYGGKAVLSSLFPRAEELPNALQGYVNEMLAHQTSIGINLIALGAVGLVFAYALGRMGRRDEH</sequence>
<feature type="transmembrane region" description="Helical" evidence="1">
    <location>
        <begin position="259"/>
        <end position="278"/>
    </location>
</feature>
<gene>
    <name evidence="2" type="ORF">DRJ31_08260</name>
</gene>